<dbReference type="SUPFAM" id="SSF48371">
    <property type="entry name" value="ARM repeat"/>
    <property type="match status" value="1"/>
</dbReference>
<feature type="region of interest" description="Disordered" evidence="1">
    <location>
        <begin position="1"/>
        <end position="27"/>
    </location>
</feature>
<evidence type="ECO:0000313" key="3">
    <source>
        <dbReference type="Proteomes" id="UP000287188"/>
    </source>
</evidence>
<dbReference type="InterPro" id="IPR016024">
    <property type="entry name" value="ARM-type_fold"/>
</dbReference>
<gene>
    <name evidence="2" type="ORF">KDK_52550</name>
</gene>
<dbReference type="RefSeq" id="WP_126553123.1">
    <property type="nucleotide sequence ID" value="NZ_BIFS01000001.1"/>
</dbReference>
<evidence type="ECO:0000313" key="2">
    <source>
        <dbReference type="EMBL" id="GCE21455.1"/>
    </source>
</evidence>
<comment type="caution">
    <text evidence="2">The sequence shown here is derived from an EMBL/GenBank/DDBJ whole genome shotgun (WGS) entry which is preliminary data.</text>
</comment>
<evidence type="ECO:0000256" key="1">
    <source>
        <dbReference type="SAM" id="MobiDB-lite"/>
    </source>
</evidence>
<dbReference type="InterPro" id="IPR011989">
    <property type="entry name" value="ARM-like"/>
</dbReference>
<feature type="compositionally biased region" description="Basic and acidic residues" evidence="1">
    <location>
        <begin position="1"/>
        <end position="18"/>
    </location>
</feature>
<reference evidence="3" key="1">
    <citation type="submission" date="2018-12" db="EMBL/GenBank/DDBJ databases">
        <title>Tengunoibacter tsumagoiensis gen. nov., sp. nov., Dictyobacter kobayashii sp. nov., D. alpinus sp. nov., and D. joshuensis sp. nov. and description of Dictyobacteraceae fam. nov. within the order Ktedonobacterales isolated from Tengu-no-mugimeshi.</title>
        <authorList>
            <person name="Wang C.M."/>
            <person name="Zheng Y."/>
            <person name="Sakai Y."/>
            <person name="Toyoda A."/>
            <person name="Minakuchi Y."/>
            <person name="Abe K."/>
            <person name="Yokota A."/>
            <person name="Yabe S."/>
        </authorList>
    </citation>
    <scope>NUCLEOTIDE SEQUENCE [LARGE SCALE GENOMIC DNA]</scope>
    <source>
        <strain evidence="3">Uno11</strain>
    </source>
</reference>
<dbReference type="EMBL" id="BIFS01000001">
    <property type="protein sequence ID" value="GCE21455.1"/>
    <property type="molecule type" value="Genomic_DNA"/>
</dbReference>
<dbReference type="Pfam" id="PF13646">
    <property type="entry name" value="HEAT_2"/>
    <property type="match status" value="1"/>
</dbReference>
<accession>A0A402AQT7</accession>
<dbReference type="Gene3D" id="1.25.10.10">
    <property type="entry name" value="Leucine-rich Repeat Variant"/>
    <property type="match status" value="1"/>
</dbReference>
<protein>
    <recommendedName>
        <fullName evidence="4">HEAT repeat domain-containing protein</fullName>
    </recommendedName>
</protein>
<keyword evidence="3" id="KW-1185">Reference proteome</keyword>
<sequence>MDSMNNHHPDRRGAEADSRRRHIWSEDATVPPSLLPNILARLELEQEEQRRPTHQDLHHPQWDVRTATVQALGKLGEPALLEPLALALRDEHVSVRAAAIYVRWAS</sequence>
<proteinExistence type="predicted"/>
<dbReference type="Proteomes" id="UP000287188">
    <property type="component" value="Unassembled WGS sequence"/>
</dbReference>
<evidence type="ECO:0008006" key="4">
    <source>
        <dbReference type="Google" id="ProtNLM"/>
    </source>
</evidence>
<organism evidence="2 3">
    <name type="scientific">Dictyobacter kobayashii</name>
    <dbReference type="NCBI Taxonomy" id="2014872"/>
    <lineage>
        <taxon>Bacteria</taxon>
        <taxon>Bacillati</taxon>
        <taxon>Chloroflexota</taxon>
        <taxon>Ktedonobacteria</taxon>
        <taxon>Ktedonobacterales</taxon>
        <taxon>Dictyobacteraceae</taxon>
        <taxon>Dictyobacter</taxon>
    </lineage>
</organism>
<dbReference type="AlphaFoldDB" id="A0A402AQT7"/>
<name>A0A402AQT7_9CHLR</name>